<comment type="caution">
    <text evidence="1">The sequence shown here is derived from an EMBL/GenBank/DDBJ whole genome shotgun (WGS) entry which is preliminary data.</text>
</comment>
<dbReference type="EMBL" id="MHMA01000003">
    <property type="protein sequence ID" value="OGZ20712.1"/>
    <property type="molecule type" value="Genomic_DNA"/>
</dbReference>
<proteinExistence type="predicted"/>
<gene>
    <name evidence="1" type="ORF">A2654_01200</name>
</gene>
<sequence>MDRTFQLALSQNMVKMGGIMSKTDLLIIAPGEIEEISVITPGIQALAVQLGWRPETAVARIKKALPARFAQSAYLAMVDQWGVVLPESFAQIADYFTRGQGLREADLTNADPGIRESLEATFDQIAKTVYLVREAREINADISIETATRLVAAYGDEAEKILEIILDAIPIALAYLPQWKRKSKALTNATIVKIVAFHACEGAGRGGLVNIVDIDGLVQLISSSAFFEILTDDDEEVRL</sequence>
<evidence type="ECO:0000313" key="2">
    <source>
        <dbReference type="Proteomes" id="UP000178721"/>
    </source>
</evidence>
<reference evidence="1 2" key="1">
    <citation type="journal article" date="2016" name="Nat. Commun.">
        <title>Thousands of microbial genomes shed light on interconnected biogeochemical processes in an aquifer system.</title>
        <authorList>
            <person name="Anantharaman K."/>
            <person name="Brown C.T."/>
            <person name="Hug L.A."/>
            <person name="Sharon I."/>
            <person name="Castelle C.J."/>
            <person name="Probst A.J."/>
            <person name="Thomas B.C."/>
            <person name="Singh A."/>
            <person name="Wilkins M.J."/>
            <person name="Karaoz U."/>
            <person name="Brodie E.L."/>
            <person name="Williams K.H."/>
            <person name="Hubbard S.S."/>
            <person name="Banfield J.F."/>
        </authorList>
    </citation>
    <scope>NUCLEOTIDE SEQUENCE [LARGE SCALE GENOMIC DNA]</scope>
</reference>
<protein>
    <submittedName>
        <fullName evidence="1">Uncharacterized protein</fullName>
    </submittedName>
</protein>
<organism evidence="1 2">
    <name type="scientific">Candidatus Nealsonbacteria bacterium RIFCSPHIGHO2_01_FULL_43_31</name>
    <dbReference type="NCBI Taxonomy" id="1801665"/>
    <lineage>
        <taxon>Bacteria</taxon>
        <taxon>Candidatus Nealsoniibacteriota</taxon>
    </lineage>
</organism>
<dbReference type="AlphaFoldDB" id="A0A1G2E512"/>
<name>A0A1G2E512_9BACT</name>
<accession>A0A1G2E512</accession>
<dbReference type="Proteomes" id="UP000178721">
    <property type="component" value="Unassembled WGS sequence"/>
</dbReference>
<evidence type="ECO:0000313" key="1">
    <source>
        <dbReference type="EMBL" id="OGZ20712.1"/>
    </source>
</evidence>